<evidence type="ECO:0000313" key="2">
    <source>
        <dbReference type="Proteomes" id="UP000241856"/>
    </source>
</evidence>
<sequence>MKLSLKALATNRINGSVTAFKTYPVLNDVLANLTDSGYWFINDNGEKQFAYKFAVKDGFSDPKKQYSFELALQVDTLQETINSDVKAAITNACRSGGHIYDKFRSGMYSLGGHFGGLATTHKSIVGSEKDSFNVCDADGNVRVQIGKIKPAQSVKEDERDAAVVELDKHLPAYRRSDKGFNLVDSIAWLGKLNTAHASDCQKYEGILEDLMEAFDIRTIDGLKHFASNLKRSADIIDTVRKK</sequence>
<protein>
    <submittedName>
        <fullName evidence="1">Uncharacterized protein</fullName>
    </submittedName>
</protein>
<accession>A0A2P0W9X5</accession>
<reference evidence="1 2" key="1">
    <citation type="submission" date="2017-12" db="EMBL/GenBank/DDBJ databases">
        <title>Genomic analysis of a novel phage Ec_L1 lytic to Enterobacter cloacae.</title>
        <authorList>
            <person name="Li Z."/>
            <person name="Ren H."/>
            <person name="Xu Y."/>
        </authorList>
    </citation>
    <scope>NUCLEOTIDE SEQUENCE [LARGE SCALE GENOMIC DNA]</scope>
</reference>
<evidence type="ECO:0000313" key="1">
    <source>
        <dbReference type="EMBL" id="AUV57164.1"/>
    </source>
</evidence>
<dbReference type="EMBL" id="MG732930">
    <property type="protein sequence ID" value="AUV57164.1"/>
    <property type="molecule type" value="Genomic_DNA"/>
</dbReference>
<organism evidence="1 2">
    <name type="scientific">Enterobacter phage Ec_L1</name>
    <dbReference type="NCBI Taxonomy" id="2070180"/>
    <lineage>
        <taxon>Viruses</taxon>
        <taxon>Duplodnaviria</taxon>
        <taxon>Heunggongvirae</taxon>
        <taxon>Uroviricota</taxon>
        <taxon>Caudoviricetes</taxon>
        <taxon>Drexlerviridae</taxon>
        <taxon>Eclunavirus</taxon>
        <taxon>Eclunavirus EcL1</taxon>
    </lineage>
</organism>
<name>A0A2P0W9X5_9CAUD</name>
<keyword evidence="2" id="KW-1185">Reference proteome</keyword>
<dbReference type="Proteomes" id="UP000241856">
    <property type="component" value="Segment"/>
</dbReference>
<proteinExistence type="predicted"/>
<gene>
    <name evidence="1" type="ORF">Ec50</name>
</gene>